<dbReference type="InterPro" id="IPR036010">
    <property type="entry name" value="2Fe-2S_ferredoxin-like_sf"/>
</dbReference>
<feature type="domain" description="FAD-binding FR-type" evidence="9">
    <location>
        <begin position="7"/>
        <end position="109"/>
    </location>
</feature>
<evidence type="ECO:0000256" key="1">
    <source>
        <dbReference type="ARBA" id="ARBA00001974"/>
    </source>
</evidence>
<evidence type="ECO:0000313" key="10">
    <source>
        <dbReference type="EMBL" id="MDH6281036.1"/>
    </source>
</evidence>
<dbReference type="SUPFAM" id="SSF52343">
    <property type="entry name" value="Ferredoxin reductase-like, C-terminal NADP-linked domain"/>
    <property type="match status" value="1"/>
</dbReference>
<keyword evidence="11" id="KW-1185">Reference proteome</keyword>
<evidence type="ECO:0000256" key="6">
    <source>
        <dbReference type="ARBA" id="ARBA00023004"/>
    </source>
</evidence>
<evidence type="ECO:0000256" key="3">
    <source>
        <dbReference type="ARBA" id="ARBA00022714"/>
    </source>
</evidence>
<protein>
    <submittedName>
        <fullName evidence="10">Ferredoxin-NADP reductase</fullName>
    </submittedName>
</protein>
<dbReference type="InterPro" id="IPR001041">
    <property type="entry name" value="2Fe-2S_ferredoxin-type"/>
</dbReference>
<dbReference type="PANTHER" id="PTHR47354:SF1">
    <property type="entry name" value="CARNITINE MONOOXYGENASE REDUCTASE SUBUNIT"/>
    <property type="match status" value="1"/>
</dbReference>
<dbReference type="InterPro" id="IPR017938">
    <property type="entry name" value="Riboflavin_synthase-like_b-brl"/>
</dbReference>
<evidence type="ECO:0000256" key="7">
    <source>
        <dbReference type="ARBA" id="ARBA00023014"/>
    </source>
</evidence>
<dbReference type="PROSITE" id="PS51085">
    <property type="entry name" value="2FE2S_FER_2"/>
    <property type="match status" value="1"/>
</dbReference>
<dbReference type="Gene3D" id="3.10.20.30">
    <property type="match status" value="1"/>
</dbReference>
<proteinExistence type="predicted"/>
<keyword evidence="2" id="KW-0285">Flavoprotein</keyword>
<dbReference type="InterPro" id="IPR001433">
    <property type="entry name" value="OxRdtase_FAD/NAD-bd"/>
</dbReference>
<dbReference type="Gene3D" id="3.40.50.80">
    <property type="entry name" value="Nucleotide-binding domain of ferredoxin-NADP reductase (FNR) module"/>
    <property type="match status" value="1"/>
</dbReference>
<keyword evidence="4" id="KW-0479">Metal-binding</keyword>
<dbReference type="Pfam" id="PF00175">
    <property type="entry name" value="NAD_binding_1"/>
    <property type="match status" value="1"/>
</dbReference>
<keyword evidence="5" id="KW-0560">Oxidoreductase</keyword>
<dbReference type="SUPFAM" id="SSF54292">
    <property type="entry name" value="2Fe-2S ferredoxin-like"/>
    <property type="match status" value="1"/>
</dbReference>
<dbReference type="RefSeq" id="WP_280760360.1">
    <property type="nucleotide sequence ID" value="NZ_JARXVC010000004.1"/>
</dbReference>
<dbReference type="InterPro" id="IPR039261">
    <property type="entry name" value="FNR_nucleotide-bd"/>
</dbReference>
<dbReference type="InterPro" id="IPR012675">
    <property type="entry name" value="Beta-grasp_dom_sf"/>
</dbReference>
<sequence>MTVRSHEFEADLEVHRKTDVADGVTLLELRHPEGVSLPEWTPGSHIDVVLQPDLVRQYSLCGDPADTGTWWIAVLREPDGRGGSQYVHDKVDTGDSIRVRGPRNNFELRPASRYIFIAGGIGITPILPMVAAAHAAGSEWTLTYGGRRRGSMAFVEELTTRYPDRVQVCAQDVSGHPDLAAILGSPQPDTLVYCCGPAGLLDAVTEMCERWPAGTLHVERFAAMELGDPLRSEEFEVELALSGKTVTVPPGTSILEAVTGAGVQVLSSCQEGTCGTCETSVLGGTVDHRDSLLTAEERAANDTMMICVSRAACPRLVLDL</sequence>
<accession>A0ABT6M9P8</accession>
<dbReference type="InterPro" id="IPR008333">
    <property type="entry name" value="Cbr1-like_FAD-bd_dom"/>
</dbReference>
<dbReference type="InterPro" id="IPR006058">
    <property type="entry name" value="2Fe2S_fd_BS"/>
</dbReference>
<dbReference type="PROSITE" id="PS00197">
    <property type="entry name" value="2FE2S_FER_1"/>
    <property type="match status" value="1"/>
</dbReference>
<evidence type="ECO:0000256" key="5">
    <source>
        <dbReference type="ARBA" id="ARBA00023002"/>
    </source>
</evidence>
<dbReference type="Pfam" id="PF00970">
    <property type="entry name" value="FAD_binding_6"/>
    <property type="match status" value="1"/>
</dbReference>
<gene>
    <name evidence="10" type="ORF">M2280_002249</name>
</gene>
<name>A0ABT6M9P8_9NOCA</name>
<dbReference type="InterPro" id="IPR050415">
    <property type="entry name" value="MRET"/>
</dbReference>
<dbReference type="Proteomes" id="UP001160334">
    <property type="component" value="Unassembled WGS sequence"/>
</dbReference>
<comment type="caution">
    <text evidence="10">The sequence shown here is derived from an EMBL/GenBank/DDBJ whole genome shotgun (WGS) entry which is preliminary data.</text>
</comment>
<evidence type="ECO:0000259" key="8">
    <source>
        <dbReference type="PROSITE" id="PS51085"/>
    </source>
</evidence>
<dbReference type="EMBL" id="JARXVC010000004">
    <property type="protein sequence ID" value="MDH6281036.1"/>
    <property type="molecule type" value="Genomic_DNA"/>
</dbReference>
<keyword evidence="7" id="KW-0411">Iron-sulfur</keyword>
<organism evidence="10 11">
    <name type="scientific">Prescottella agglutinans</name>
    <dbReference type="NCBI Taxonomy" id="1644129"/>
    <lineage>
        <taxon>Bacteria</taxon>
        <taxon>Bacillati</taxon>
        <taxon>Actinomycetota</taxon>
        <taxon>Actinomycetes</taxon>
        <taxon>Mycobacteriales</taxon>
        <taxon>Nocardiaceae</taxon>
        <taxon>Prescottella</taxon>
    </lineage>
</organism>
<keyword evidence="6" id="KW-0408">Iron</keyword>
<dbReference type="PROSITE" id="PS51384">
    <property type="entry name" value="FAD_FR"/>
    <property type="match status" value="1"/>
</dbReference>
<dbReference type="CDD" id="cd00207">
    <property type="entry name" value="fer2"/>
    <property type="match status" value="1"/>
</dbReference>
<dbReference type="Gene3D" id="2.40.30.10">
    <property type="entry name" value="Translation factors"/>
    <property type="match status" value="1"/>
</dbReference>
<evidence type="ECO:0000259" key="9">
    <source>
        <dbReference type="PROSITE" id="PS51384"/>
    </source>
</evidence>
<evidence type="ECO:0000313" key="11">
    <source>
        <dbReference type="Proteomes" id="UP001160334"/>
    </source>
</evidence>
<keyword evidence="3" id="KW-0001">2Fe-2S</keyword>
<evidence type="ECO:0000256" key="2">
    <source>
        <dbReference type="ARBA" id="ARBA00022630"/>
    </source>
</evidence>
<dbReference type="PRINTS" id="PR00409">
    <property type="entry name" value="PHDIOXRDTASE"/>
</dbReference>
<reference evidence="10 11" key="1">
    <citation type="submission" date="2023-04" db="EMBL/GenBank/DDBJ databases">
        <title>Forest soil microbial communities from Buena Vista Peninsula, Colon Province, Panama.</title>
        <authorList>
            <person name="Bouskill N."/>
        </authorList>
    </citation>
    <scope>NUCLEOTIDE SEQUENCE [LARGE SCALE GENOMIC DNA]</scope>
    <source>
        <strain evidence="10 11">CFH S0262</strain>
    </source>
</reference>
<dbReference type="PANTHER" id="PTHR47354">
    <property type="entry name" value="NADH OXIDOREDUCTASE HCR"/>
    <property type="match status" value="1"/>
</dbReference>
<comment type="cofactor">
    <cofactor evidence="1">
        <name>FAD</name>
        <dbReference type="ChEBI" id="CHEBI:57692"/>
    </cofactor>
</comment>
<feature type="domain" description="2Fe-2S ferredoxin-type" evidence="8">
    <location>
        <begin position="235"/>
        <end position="320"/>
    </location>
</feature>
<dbReference type="SUPFAM" id="SSF63380">
    <property type="entry name" value="Riboflavin synthase domain-like"/>
    <property type="match status" value="1"/>
</dbReference>
<dbReference type="InterPro" id="IPR017927">
    <property type="entry name" value="FAD-bd_FR_type"/>
</dbReference>
<dbReference type="Pfam" id="PF00111">
    <property type="entry name" value="Fer2"/>
    <property type="match status" value="1"/>
</dbReference>
<evidence type="ECO:0000256" key="4">
    <source>
        <dbReference type="ARBA" id="ARBA00022723"/>
    </source>
</evidence>
<dbReference type="CDD" id="cd06185">
    <property type="entry name" value="PDR_like"/>
    <property type="match status" value="1"/>
</dbReference>